<gene>
    <name evidence="10" type="ORF">UFOPK1684_01212</name>
    <name evidence="11" type="ORF">UFOPK2158_00211</name>
</gene>
<evidence type="ECO:0000313" key="10">
    <source>
        <dbReference type="EMBL" id="CAB4578521.1"/>
    </source>
</evidence>
<proteinExistence type="inferred from homology"/>
<dbReference type="EMBL" id="CAEZTM010000067">
    <property type="protein sequence ID" value="CAB4578521.1"/>
    <property type="molecule type" value="Genomic_DNA"/>
</dbReference>
<evidence type="ECO:0000256" key="4">
    <source>
        <dbReference type="ARBA" id="ARBA00022490"/>
    </source>
</evidence>
<evidence type="ECO:0000256" key="5">
    <source>
        <dbReference type="ARBA" id="ARBA00022705"/>
    </source>
</evidence>
<dbReference type="HAMAP" id="MF_00365">
    <property type="entry name" value="RecF"/>
    <property type="match status" value="1"/>
</dbReference>
<dbReference type="PROSITE" id="PS00618">
    <property type="entry name" value="RECF_2"/>
    <property type="match status" value="1"/>
</dbReference>
<dbReference type="InterPro" id="IPR001238">
    <property type="entry name" value="DNA-binding_RecF"/>
</dbReference>
<dbReference type="Gene3D" id="3.40.50.300">
    <property type="entry name" value="P-loop containing nucleotide triphosphate hydrolases"/>
    <property type="match status" value="1"/>
</dbReference>
<dbReference type="NCBIfam" id="TIGR00611">
    <property type="entry name" value="recf"/>
    <property type="match status" value="1"/>
</dbReference>
<accession>A0A6J6EPH0</accession>
<dbReference type="InterPro" id="IPR003395">
    <property type="entry name" value="RecF/RecN/SMC_N"/>
</dbReference>
<dbReference type="AlphaFoldDB" id="A0A6J6EPH0"/>
<organism evidence="10">
    <name type="scientific">freshwater metagenome</name>
    <dbReference type="NCBI Taxonomy" id="449393"/>
    <lineage>
        <taxon>unclassified sequences</taxon>
        <taxon>metagenomes</taxon>
        <taxon>ecological metagenomes</taxon>
    </lineage>
</organism>
<sequence>MWVEKLDITNWRNHSHSSLDFQPGTTILVGPNGQGKTNVVEALLYLATLGSHRVSNAQSLIKDGEQSTTIYANLRHDQRSVGVGLTLKRKGSADAQVNGVKTKVSDIPHWVSVVMFAPEDTAIVRGQPSDRRAFMDQLVVSASPSMSAVYQDFERVLKQRNSLLKSLRASSHDVSTLAVWNDKFVEVATEIVVARQRYLRQVMPLATENYGVLAGDDVLDFRYIPSVAVSSDGVDLSDTASVATALAEGIVTRAKEEIDRGISLVGPHRDDVEFMISGKLGRTHASQGETWSLALALRLGTAQWLRQERASGDPIIVLDDVFSELDRSRRERLVGLVSGYSQIIVTAAVEEDLPSQLNGALVDVKAGVLSPR</sequence>
<evidence type="ECO:0000256" key="3">
    <source>
        <dbReference type="ARBA" id="ARBA00020170"/>
    </source>
</evidence>
<dbReference type="GO" id="GO:0005524">
    <property type="term" value="F:ATP binding"/>
    <property type="evidence" value="ECO:0007669"/>
    <property type="project" value="UniProtKB-KW"/>
</dbReference>
<dbReference type="GO" id="GO:0000731">
    <property type="term" value="P:DNA synthesis involved in DNA repair"/>
    <property type="evidence" value="ECO:0007669"/>
    <property type="project" value="TreeGrafter"/>
</dbReference>
<dbReference type="Gene3D" id="1.20.1050.90">
    <property type="entry name" value="RecF/RecN/SMC, N-terminal domain"/>
    <property type="match status" value="1"/>
</dbReference>
<dbReference type="EMBL" id="CAEZVY010000013">
    <property type="protein sequence ID" value="CAB4636423.1"/>
    <property type="molecule type" value="Genomic_DNA"/>
</dbReference>
<protein>
    <recommendedName>
        <fullName evidence="3">DNA replication and repair protein RecF</fullName>
    </recommendedName>
</protein>
<comment type="similarity">
    <text evidence="2">Belongs to the RecF family.</text>
</comment>
<keyword evidence="8" id="KW-0238">DNA-binding</keyword>
<dbReference type="PANTHER" id="PTHR32182">
    <property type="entry name" value="DNA REPLICATION AND REPAIR PROTEIN RECF"/>
    <property type="match status" value="1"/>
</dbReference>
<dbReference type="Pfam" id="PF02463">
    <property type="entry name" value="SMC_N"/>
    <property type="match status" value="1"/>
</dbReference>
<dbReference type="InterPro" id="IPR042174">
    <property type="entry name" value="RecF_2"/>
</dbReference>
<dbReference type="SUPFAM" id="SSF52540">
    <property type="entry name" value="P-loop containing nucleoside triphosphate hydrolases"/>
    <property type="match status" value="1"/>
</dbReference>
<keyword evidence="6" id="KW-0547">Nucleotide-binding</keyword>
<evidence type="ECO:0000256" key="1">
    <source>
        <dbReference type="ARBA" id="ARBA00004496"/>
    </source>
</evidence>
<evidence type="ECO:0000313" key="11">
    <source>
        <dbReference type="EMBL" id="CAB4636423.1"/>
    </source>
</evidence>
<comment type="subcellular location">
    <subcellularLocation>
        <location evidence="1">Cytoplasm</location>
    </subcellularLocation>
</comment>
<evidence type="ECO:0000259" key="9">
    <source>
        <dbReference type="Pfam" id="PF02463"/>
    </source>
</evidence>
<dbReference type="GO" id="GO:0005737">
    <property type="term" value="C:cytoplasm"/>
    <property type="evidence" value="ECO:0007669"/>
    <property type="project" value="UniProtKB-SubCell"/>
</dbReference>
<reference evidence="10" key="1">
    <citation type="submission" date="2020-05" db="EMBL/GenBank/DDBJ databases">
        <authorList>
            <person name="Chiriac C."/>
            <person name="Salcher M."/>
            <person name="Ghai R."/>
            <person name="Kavagutti S V."/>
        </authorList>
    </citation>
    <scope>NUCLEOTIDE SEQUENCE</scope>
</reference>
<dbReference type="GO" id="GO:0006260">
    <property type="term" value="P:DNA replication"/>
    <property type="evidence" value="ECO:0007669"/>
    <property type="project" value="UniProtKB-KW"/>
</dbReference>
<dbReference type="GO" id="GO:0006302">
    <property type="term" value="P:double-strand break repair"/>
    <property type="evidence" value="ECO:0007669"/>
    <property type="project" value="TreeGrafter"/>
</dbReference>
<keyword evidence="7" id="KW-0067">ATP-binding</keyword>
<feature type="domain" description="RecF/RecN/SMC N-terminal" evidence="9">
    <location>
        <begin position="3"/>
        <end position="351"/>
    </location>
</feature>
<dbReference type="InterPro" id="IPR027417">
    <property type="entry name" value="P-loop_NTPase"/>
</dbReference>
<evidence type="ECO:0000256" key="8">
    <source>
        <dbReference type="ARBA" id="ARBA00023125"/>
    </source>
</evidence>
<dbReference type="InterPro" id="IPR018078">
    <property type="entry name" value="DNA-binding_RecF_CS"/>
</dbReference>
<keyword evidence="4" id="KW-0963">Cytoplasm</keyword>
<name>A0A6J6EPH0_9ZZZZ</name>
<evidence type="ECO:0000256" key="6">
    <source>
        <dbReference type="ARBA" id="ARBA00022741"/>
    </source>
</evidence>
<dbReference type="PANTHER" id="PTHR32182:SF0">
    <property type="entry name" value="DNA REPLICATION AND REPAIR PROTEIN RECF"/>
    <property type="match status" value="1"/>
</dbReference>
<dbReference type="GO" id="GO:0003697">
    <property type="term" value="F:single-stranded DNA binding"/>
    <property type="evidence" value="ECO:0007669"/>
    <property type="project" value="InterPro"/>
</dbReference>
<evidence type="ECO:0000256" key="7">
    <source>
        <dbReference type="ARBA" id="ARBA00022840"/>
    </source>
</evidence>
<keyword evidence="5" id="KW-0235">DNA replication</keyword>
<evidence type="ECO:0000256" key="2">
    <source>
        <dbReference type="ARBA" id="ARBA00008016"/>
    </source>
</evidence>